<dbReference type="AlphaFoldDB" id="A0A366RZ81"/>
<feature type="domain" description="Peptidase S53" evidence="18">
    <location>
        <begin position="222"/>
        <end position="617"/>
    </location>
</feature>
<dbReference type="PANTHER" id="PTHR14218">
    <property type="entry name" value="PROTEASE S8 TRIPEPTIDYL PEPTIDASE I CLN2"/>
    <property type="match status" value="1"/>
</dbReference>
<evidence type="ECO:0000256" key="9">
    <source>
        <dbReference type="ARBA" id="ARBA00022801"/>
    </source>
</evidence>
<feature type="binding site" evidence="15">
    <location>
        <position position="597"/>
    </location>
    <ligand>
        <name>Ca(2+)</name>
        <dbReference type="ChEBI" id="CHEBI:29108"/>
    </ligand>
</feature>
<sequence>MLAINLLKTGGFLLSAVSVLAVPVVVESLHETPAGWEESDSPSPDQFIDLSIGLEPEDHKLLERALYETSDPDHPKYGKHLSREAAKALLSPSHKARNSVKRWLSDAGVPDHHVRDEGEWLHIRTTVENAEGMLSTRFSVFARADESIVRTREYSVPHEIRRHITSIQPTTFFSSFHEARSDADSPFNLVKRDTKDKKKPKPTNDGNHGGPGPVDLQKCKTEVTPACIKELYKIPKKYPKAAKGALYSIVNFKNMTAQKDELQEFFRRFAPDLEGVIFSDASAAGGINPQNTPGFREEEGNQCTQYAVSLSHQVPVQHIAVGGSNLDFIPDLYMQKLPGRSVENWLGLTEYLLGLPAKKLPQVVSISWGSYEQHMPKQYARQICNKFGQIGARGVSVMIPAGNQGVGISCQSNDGKNTTKFLPTFPSACPYVTTVGGTMGNNPERVYVDPNEEWFSWGGGGFSELFERPSYQDKAVKDYLKKQENKFKKYYNQKGRAYPDVSALAFGHQAIIYGEQVEGGGTSIAAPTFGAIVALLNSERMKKGKPAMGFLNPWLYKTGHKGFTDIVDGKTKGCPGMSLEGFPSPVILNAGFEAVKGWDPVTGFGTPRYDKLQKLAV</sequence>
<evidence type="ECO:0000256" key="17">
    <source>
        <dbReference type="SAM" id="SignalP"/>
    </source>
</evidence>
<keyword evidence="14" id="KW-0325">Glycoprotein</keyword>
<gene>
    <name evidence="19" type="ORF">FIESC28_04577</name>
</gene>
<dbReference type="PROSITE" id="PS51695">
    <property type="entry name" value="SEDOLISIN"/>
    <property type="match status" value="1"/>
</dbReference>
<organism evidence="19 20">
    <name type="scientific">Fusarium coffeatum</name>
    <dbReference type="NCBI Taxonomy" id="231269"/>
    <lineage>
        <taxon>Eukaryota</taxon>
        <taxon>Fungi</taxon>
        <taxon>Dikarya</taxon>
        <taxon>Ascomycota</taxon>
        <taxon>Pezizomycotina</taxon>
        <taxon>Sordariomycetes</taxon>
        <taxon>Hypocreomycetidae</taxon>
        <taxon>Hypocreales</taxon>
        <taxon>Nectriaceae</taxon>
        <taxon>Fusarium</taxon>
        <taxon>Fusarium incarnatum-equiseti species complex</taxon>
    </lineage>
</organism>
<keyword evidence="10" id="KW-0720">Serine protease</keyword>
<name>A0A366RZ81_9HYPO</name>
<dbReference type="GeneID" id="41994020"/>
<dbReference type="InterPro" id="IPR030400">
    <property type="entry name" value="Sedolisin_dom"/>
</dbReference>
<comment type="function">
    <text evidence="2">Secreted tripeptidyl-peptidase which degrades proteins at acidic pHs and is involved in virulence.</text>
</comment>
<proteinExistence type="predicted"/>
<dbReference type="SUPFAM" id="SSF54897">
    <property type="entry name" value="Protease propeptides/inhibitors"/>
    <property type="match status" value="1"/>
</dbReference>
<evidence type="ECO:0000256" key="12">
    <source>
        <dbReference type="ARBA" id="ARBA00023026"/>
    </source>
</evidence>
<dbReference type="GO" id="GO:0004252">
    <property type="term" value="F:serine-type endopeptidase activity"/>
    <property type="evidence" value="ECO:0007669"/>
    <property type="project" value="InterPro"/>
</dbReference>
<evidence type="ECO:0000256" key="11">
    <source>
        <dbReference type="ARBA" id="ARBA00022837"/>
    </source>
</evidence>
<keyword evidence="8 17" id="KW-0732">Signal</keyword>
<feature type="binding site" evidence="15">
    <location>
        <position position="566"/>
    </location>
    <ligand>
        <name>Ca(2+)</name>
        <dbReference type="ChEBI" id="CHEBI:29108"/>
    </ligand>
</feature>
<evidence type="ECO:0000256" key="10">
    <source>
        <dbReference type="ARBA" id="ARBA00022825"/>
    </source>
</evidence>
<evidence type="ECO:0000256" key="16">
    <source>
        <dbReference type="SAM" id="MobiDB-lite"/>
    </source>
</evidence>
<keyword evidence="7 15" id="KW-0479">Metal-binding</keyword>
<evidence type="ECO:0000256" key="14">
    <source>
        <dbReference type="ARBA" id="ARBA00023180"/>
    </source>
</evidence>
<evidence type="ECO:0000256" key="3">
    <source>
        <dbReference type="ARBA" id="ARBA00004239"/>
    </source>
</evidence>
<evidence type="ECO:0000256" key="1">
    <source>
        <dbReference type="ARBA" id="ARBA00001910"/>
    </source>
</evidence>
<feature type="chain" id="PRO_5017074104" description="tripeptidyl-peptidase II" evidence="17">
    <location>
        <begin position="22"/>
        <end position="617"/>
    </location>
</feature>
<dbReference type="SMART" id="SM00944">
    <property type="entry name" value="Pro-kuma_activ"/>
    <property type="match status" value="1"/>
</dbReference>
<dbReference type="EC" id="3.4.14.10" evidence="4"/>
<feature type="region of interest" description="Disordered" evidence="16">
    <location>
        <begin position="184"/>
        <end position="217"/>
    </location>
</feature>
<evidence type="ECO:0000313" key="20">
    <source>
        <dbReference type="Proteomes" id="UP000253153"/>
    </source>
</evidence>
<evidence type="ECO:0000313" key="19">
    <source>
        <dbReference type="EMBL" id="RBR22072.1"/>
    </source>
</evidence>
<protein>
    <recommendedName>
        <fullName evidence="4">tripeptidyl-peptidase II</fullName>
        <ecNumber evidence="4">3.4.14.10</ecNumber>
    </recommendedName>
</protein>
<feature type="binding site" evidence="15">
    <location>
        <position position="565"/>
    </location>
    <ligand>
        <name>Ca(2+)</name>
        <dbReference type="ChEBI" id="CHEBI:29108"/>
    </ligand>
</feature>
<comment type="catalytic activity">
    <reaction evidence="1">
        <text>Release of an N-terminal tripeptide from a polypeptide.</text>
        <dbReference type="EC" id="3.4.14.10"/>
    </reaction>
</comment>
<evidence type="ECO:0000256" key="15">
    <source>
        <dbReference type="PROSITE-ProRule" id="PRU01032"/>
    </source>
</evidence>
<evidence type="ECO:0000259" key="18">
    <source>
        <dbReference type="PROSITE" id="PS51695"/>
    </source>
</evidence>
<keyword evidence="9" id="KW-0378">Hydrolase</keyword>
<dbReference type="SUPFAM" id="SSF52743">
    <property type="entry name" value="Subtilisin-like"/>
    <property type="match status" value="1"/>
</dbReference>
<dbReference type="Pfam" id="PF09286">
    <property type="entry name" value="Pro-kuma_activ"/>
    <property type="match status" value="1"/>
</dbReference>
<comment type="cofactor">
    <cofactor evidence="15">
        <name>Ca(2+)</name>
        <dbReference type="ChEBI" id="CHEBI:29108"/>
    </cofactor>
    <text evidence="15">Binds 1 Ca(2+) ion per subunit.</text>
</comment>
<evidence type="ECO:0000256" key="5">
    <source>
        <dbReference type="ARBA" id="ARBA00022525"/>
    </source>
</evidence>
<comment type="caution">
    <text evidence="19">The sequence shown here is derived from an EMBL/GenBank/DDBJ whole genome shotgun (WGS) entry which is preliminary data.</text>
</comment>
<keyword evidence="20" id="KW-1185">Reference proteome</keyword>
<evidence type="ECO:0000256" key="8">
    <source>
        <dbReference type="ARBA" id="ARBA00022729"/>
    </source>
</evidence>
<dbReference type="GO" id="GO:0008240">
    <property type="term" value="F:tripeptidyl-peptidase activity"/>
    <property type="evidence" value="ECO:0007669"/>
    <property type="project" value="UniProtKB-EC"/>
</dbReference>
<dbReference type="EMBL" id="QKXC01000093">
    <property type="protein sequence ID" value="RBR22072.1"/>
    <property type="molecule type" value="Genomic_DNA"/>
</dbReference>
<comment type="caution">
    <text evidence="15">Lacks conserved residue(s) required for the propagation of feature annotation.</text>
</comment>
<evidence type="ECO:0000256" key="6">
    <source>
        <dbReference type="ARBA" id="ARBA00022670"/>
    </source>
</evidence>
<keyword evidence="11 15" id="KW-0106">Calcium</keyword>
<dbReference type="Pfam" id="PF00082">
    <property type="entry name" value="Peptidase_S8"/>
    <property type="match status" value="1"/>
</dbReference>
<evidence type="ECO:0000256" key="2">
    <source>
        <dbReference type="ARBA" id="ARBA00002451"/>
    </source>
</evidence>
<keyword evidence="6" id="KW-0645">Protease</keyword>
<dbReference type="CDD" id="cd11377">
    <property type="entry name" value="Pro-peptidase_S53"/>
    <property type="match status" value="1"/>
</dbReference>
<reference evidence="19 20" key="1">
    <citation type="submission" date="2018-06" db="EMBL/GenBank/DDBJ databases">
        <title>Fusarium incarnatum-equiseti species complex species 28.</title>
        <authorList>
            <person name="Gardiner D.M."/>
        </authorList>
    </citation>
    <scope>NUCLEOTIDE SEQUENCE [LARGE SCALE GENOMIC DNA]</scope>
    <source>
        <strain evidence="19 20">FIESC_28</strain>
    </source>
</reference>
<keyword evidence="13" id="KW-0865">Zymogen</keyword>
<dbReference type="RefSeq" id="XP_031017122.1">
    <property type="nucleotide sequence ID" value="XM_031158724.1"/>
</dbReference>
<accession>A0A366RZ81</accession>
<keyword evidence="5" id="KW-0964">Secreted</keyword>
<dbReference type="InterPro" id="IPR050819">
    <property type="entry name" value="Tripeptidyl-peptidase_I"/>
</dbReference>
<dbReference type="InterPro" id="IPR015366">
    <property type="entry name" value="S53_propep"/>
</dbReference>
<dbReference type="GO" id="GO:0006508">
    <property type="term" value="P:proteolysis"/>
    <property type="evidence" value="ECO:0007669"/>
    <property type="project" value="UniProtKB-KW"/>
</dbReference>
<feature type="signal peptide" evidence="17">
    <location>
        <begin position="1"/>
        <end position="21"/>
    </location>
</feature>
<dbReference type="FunFam" id="3.40.50.200:FF:000015">
    <property type="entry name" value="Tripeptidyl peptidase A"/>
    <property type="match status" value="1"/>
</dbReference>
<feature type="binding site" evidence="15">
    <location>
        <position position="599"/>
    </location>
    <ligand>
        <name>Ca(2+)</name>
        <dbReference type="ChEBI" id="CHEBI:29108"/>
    </ligand>
</feature>
<dbReference type="Gene3D" id="3.40.50.200">
    <property type="entry name" value="Peptidase S8/S53 domain"/>
    <property type="match status" value="1"/>
</dbReference>
<dbReference type="InterPro" id="IPR000209">
    <property type="entry name" value="Peptidase_S8/S53_dom"/>
</dbReference>
<evidence type="ECO:0000256" key="13">
    <source>
        <dbReference type="ARBA" id="ARBA00023145"/>
    </source>
</evidence>
<keyword evidence="12" id="KW-0843">Virulence</keyword>
<dbReference type="PANTHER" id="PTHR14218:SF10">
    <property type="entry name" value="PEPTIDASE S53 DOMAIN-CONTAINING PROTEIN"/>
    <property type="match status" value="1"/>
</dbReference>
<dbReference type="Proteomes" id="UP000253153">
    <property type="component" value="Unassembled WGS sequence"/>
</dbReference>
<dbReference type="GO" id="GO:0005576">
    <property type="term" value="C:extracellular region"/>
    <property type="evidence" value="ECO:0007669"/>
    <property type="project" value="UniProtKB-SubCell"/>
</dbReference>
<dbReference type="GO" id="GO:0046872">
    <property type="term" value="F:metal ion binding"/>
    <property type="evidence" value="ECO:0007669"/>
    <property type="project" value="UniProtKB-UniRule"/>
</dbReference>
<dbReference type="InterPro" id="IPR036852">
    <property type="entry name" value="Peptidase_S8/S53_dom_sf"/>
</dbReference>
<evidence type="ECO:0000256" key="7">
    <source>
        <dbReference type="ARBA" id="ARBA00022723"/>
    </source>
</evidence>
<dbReference type="CDD" id="cd04056">
    <property type="entry name" value="Peptidases_S53"/>
    <property type="match status" value="1"/>
</dbReference>
<comment type="subcellular location">
    <subcellularLocation>
        <location evidence="3">Secreted</location>
        <location evidence="3">Extracellular space</location>
    </subcellularLocation>
</comment>
<dbReference type="OrthoDB" id="409122at2759"/>
<evidence type="ECO:0000256" key="4">
    <source>
        <dbReference type="ARBA" id="ARBA00012462"/>
    </source>
</evidence>